<comment type="subcellular location">
    <subcellularLocation>
        <location evidence="1">Cell membrane</location>
        <topology evidence="1">Multi-pass membrane protein</topology>
    </subcellularLocation>
</comment>
<keyword evidence="8" id="KW-1185">Reference proteome</keyword>
<evidence type="ECO:0000256" key="4">
    <source>
        <dbReference type="ARBA" id="ARBA00023136"/>
    </source>
</evidence>
<dbReference type="RefSeq" id="WP_356955333.1">
    <property type="nucleotide sequence ID" value="NZ_JBEYBD010000003.1"/>
</dbReference>
<accession>A0ABV2WKA9</accession>
<proteinExistence type="predicted"/>
<name>A0ABV2WKA9_9NOCA</name>
<comment type="caution">
    <text evidence="7">The sequence shown here is derived from an EMBL/GenBank/DDBJ whole genome shotgun (WGS) entry which is preliminary data.</text>
</comment>
<dbReference type="InterPro" id="IPR005828">
    <property type="entry name" value="MFS_sugar_transport-like"/>
</dbReference>
<feature type="transmembrane region" description="Helical" evidence="5">
    <location>
        <begin position="184"/>
        <end position="203"/>
    </location>
</feature>
<dbReference type="PANTHER" id="PTHR23508:SF10">
    <property type="entry name" value="CARBOXYLIC ACID TRANSPORTER PROTEIN HOMOLOG"/>
    <property type="match status" value="1"/>
</dbReference>
<dbReference type="PANTHER" id="PTHR23508">
    <property type="entry name" value="CARBOXYLIC ACID TRANSPORTER PROTEIN HOMOLOG"/>
    <property type="match status" value="1"/>
</dbReference>
<feature type="transmembrane region" description="Helical" evidence="5">
    <location>
        <begin position="275"/>
        <end position="299"/>
    </location>
</feature>
<feature type="transmembrane region" description="Helical" evidence="5">
    <location>
        <begin position="94"/>
        <end position="119"/>
    </location>
</feature>
<gene>
    <name evidence="7" type="ORF">ABZ510_05600</name>
</gene>
<keyword evidence="3 5" id="KW-1133">Transmembrane helix</keyword>
<feature type="transmembrane region" description="Helical" evidence="5">
    <location>
        <begin position="340"/>
        <end position="360"/>
    </location>
</feature>
<feature type="transmembrane region" description="Helical" evidence="5">
    <location>
        <begin position="401"/>
        <end position="424"/>
    </location>
</feature>
<dbReference type="EMBL" id="JBEYBF010000002">
    <property type="protein sequence ID" value="MEU1951318.1"/>
    <property type="molecule type" value="Genomic_DNA"/>
</dbReference>
<evidence type="ECO:0000256" key="1">
    <source>
        <dbReference type="ARBA" id="ARBA00004651"/>
    </source>
</evidence>
<sequence length="478" mass="51511">MTTVRTRIPARLDRLPWARWHWMIVVGLGAVWIIDGFEVTVVGSVATRLSEPGSGLAISSAQVSGLAAAMYVAGACIGALVFGRLTDRYGRKKLFIVTLVVYLVATAMTAFSFSVWWFVLFRFLTGLGIGGEYAAINSAIDELIPGKYRGRIDIVINGTYWLGASGGALLSVAALNPQLLAPDIGWRLMFGMGVLFGLLVLVVRRHVPESPRWMFIHGRDRQAEELVDAVEEQVRRDTGADLPPVAETIEVRQRRSTGFGEIASVMFRKYPRRSVLGLALFIGQAFLYNAVTFNFAVILGESFDVPSDRTGYFYAVMCLGSFFGPLLLGRYFDTVGRKPMIAGSYLGSGVLLLLTALLLVRGDLTAVTLTACWTAVLFVASCGASSAYLTVSEIFPMETRAMAIAFFYALGTAAGGIAGPLVFAELTGDGDAGRTALAFTIGAVMMMLGGIVELLFGVRAERQSLEDIAAPLSSQRTG</sequence>
<feature type="transmembrane region" description="Helical" evidence="5">
    <location>
        <begin position="63"/>
        <end position="82"/>
    </location>
</feature>
<reference evidence="7 8" key="1">
    <citation type="submission" date="2024-06" db="EMBL/GenBank/DDBJ databases">
        <title>The Natural Products Discovery Center: Release of the First 8490 Sequenced Strains for Exploring Actinobacteria Biosynthetic Diversity.</title>
        <authorList>
            <person name="Kalkreuter E."/>
            <person name="Kautsar S.A."/>
            <person name="Yang D."/>
            <person name="Bader C.D."/>
            <person name="Teijaro C.N."/>
            <person name="Fluegel L."/>
            <person name="Davis C.M."/>
            <person name="Simpson J.R."/>
            <person name="Lauterbach L."/>
            <person name="Steele A.D."/>
            <person name="Gui C."/>
            <person name="Meng S."/>
            <person name="Li G."/>
            <person name="Viehrig K."/>
            <person name="Ye F."/>
            <person name="Su P."/>
            <person name="Kiefer A.F."/>
            <person name="Nichols A."/>
            <person name="Cepeda A.J."/>
            <person name="Yan W."/>
            <person name="Fan B."/>
            <person name="Jiang Y."/>
            <person name="Adhikari A."/>
            <person name="Zheng C.-J."/>
            <person name="Schuster L."/>
            <person name="Cowan T.M."/>
            <person name="Smanski M.J."/>
            <person name="Chevrette M.G."/>
            <person name="De Carvalho L.P.S."/>
            <person name="Shen B."/>
        </authorList>
    </citation>
    <scope>NUCLEOTIDE SEQUENCE [LARGE SCALE GENOMIC DNA]</scope>
    <source>
        <strain evidence="7 8">NPDC019708</strain>
    </source>
</reference>
<evidence type="ECO:0000259" key="6">
    <source>
        <dbReference type="PROSITE" id="PS50850"/>
    </source>
</evidence>
<dbReference type="SUPFAM" id="SSF103473">
    <property type="entry name" value="MFS general substrate transporter"/>
    <property type="match status" value="1"/>
</dbReference>
<feature type="transmembrane region" description="Helical" evidence="5">
    <location>
        <begin position="366"/>
        <end position="389"/>
    </location>
</feature>
<dbReference type="CDD" id="cd17316">
    <property type="entry name" value="MFS_SV2_like"/>
    <property type="match status" value="1"/>
</dbReference>
<evidence type="ECO:0000256" key="5">
    <source>
        <dbReference type="SAM" id="Phobius"/>
    </source>
</evidence>
<dbReference type="Pfam" id="PF00083">
    <property type="entry name" value="Sugar_tr"/>
    <property type="match status" value="1"/>
</dbReference>
<dbReference type="PROSITE" id="PS50850">
    <property type="entry name" value="MFS"/>
    <property type="match status" value="1"/>
</dbReference>
<dbReference type="Gene3D" id="1.20.1250.20">
    <property type="entry name" value="MFS general substrate transporter like domains"/>
    <property type="match status" value="1"/>
</dbReference>
<evidence type="ECO:0000313" key="7">
    <source>
        <dbReference type="EMBL" id="MEU1951318.1"/>
    </source>
</evidence>
<organism evidence="7 8">
    <name type="scientific">Nocardia rhamnosiphila</name>
    <dbReference type="NCBI Taxonomy" id="426716"/>
    <lineage>
        <taxon>Bacteria</taxon>
        <taxon>Bacillati</taxon>
        <taxon>Actinomycetota</taxon>
        <taxon>Actinomycetes</taxon>
        <taxon>Mycobacteriales</taxon>
        <taxon>Nocardiaceae</taxon>
        <taxon>Nocardia</taxon>
    </lineage>
</organism>
<keyword evidence="4 5" id="KW-0472">Membrane</keyword>
<evidence type="ECO:0000313" key="8">
    <source>
        <dbReference type="Proteomes" id="UP001550628"/>
    </source>
</evidence>
<keyword evidence="2 5" id="KW-0812">Transmembrane</keyword>
<feature type="transmembrane region" description="Helical" evidence="5">
    <location>
        <begin position="311"/>
        <end position="328"/>
    </location>
</feature>
<feature type="transmembrane region" description="Helical" evidence="5">
    <location>
        <begin position="20"/>
        <end position="43"/>
    </location>
</feature>
<evidence type="ECO:0000256" key="3">
    <source>
        <dbReference type="ARBA" id="ARBA00022989"/>
    </source>
</evidence>
<protein>
    <submittedName>
        <fullName evidence="7">MFS transporter</fullName>
    </submittedName>
</protein>
<dbReference type="InterPro" id="IPR036259">
    <property type="entry name" value="MFS_trans_sf"/>
</dbReference>
<dbReference type="InterPro" id="IPR020846">
    <property type="entry name" value="MFS_dom"/>
</dbReference>
<dbReference type="Proteomes" id="UP001550628">
    <property type="component" value="Unassembled WGS sequence"/>
</dbReference>
<feature type="domain" description="Major facilitator superfamily (MFS) profile" evidence="6">
    <location>
        <begin position="24"/>
        <end position="461"/>
    </location>
</feature>
<evidence type="ECO:0000256" key="2">
    <source>
        <dbReference type="ARBA" id="ARBA00022692"/>
    </source>
</evidence>
<feature type="transmembrane region" description="Helical" evidence="5">
    <location>
        <begin position="436"/>
        <end position="456"/>
    </location>
</feature>